<dbReference type="Proteomes" id="UP001415857">
    <property type="component" value="Unassembled WGS sequence"/>
</dbReference>
<evidence type="ECO:0000313" key="3">
    <source>
        <dbReference type="Proteomes" id="UP001415857"/>
    </source>
</evidence>
<proteinExistence type="predicted"/>
<keyword evidence="1" id="KW-1133">Transmembrane helix</keyword>
<name>A0AAP0S270_LIQFO</name>
<sequence>MSQPLRVGYVNPLSTISSAMFSIIPWTYFILATSTYSLFGTLPLKCLNKFLTSWGWLHESFFTIQLYLGLYLPLNHVITSSLTASTYFYFLFFHFVPSVCPCSTSKIPFVEGNGPSWC</sequence>
<organism evidence="2 3">
    <name type="scientific">Liquidambar formosana</name>
    <name type="common">Formosan gum</name>
    <dbReference type="NCBI Taxonomy" id="63359"/>
    <lineage>
        <taxon>Eukaryota</taxon>
        <taxon>Viridiplantae</taxon>
        <taxon>Streptophyta</taxon>
        <taxon>Embryophyta</taxon>
        <taxon>Tracheophyta</taxon>
        <taxon>Spermatophyta</taxon>
        <taxon>Magnoliopsida</taxon>
        <taxon>eudicotyledons</taxon>
        <taxon>Gunneridae</taxon>
        <taxon>Pentapetalae</taxon>
        <taxon>Saxifragales</taxon>
        <taxon>Altingiaceae</taxon>
        <taxon>Liquidambar</taxon>
    </lineage>
</organism>
<gene>
    <name evidence="2" type="ORF">L1049_007655</name>
</gene>
<comment type="caution">
    <text evidence="2">The sequence shown here is derived from an EMBL/GenBank/DDBJ whole genome shotgun (WGS) entry which is preliminary data.</text>
</comment>
<reference evidence="2 3" key="1">
    <citation type="journal article" date="2024" name="Plant J.">
        <title>Genome sequences and population genomics reveal climatic adaptation and genomic divergence between two closely related sweetgum species.</title>
        <authorList>
            <person name="Xu W.Q."/>
            <person name="Ren C.Q."/>
            <person name="Zhang X.Y."/>
            <person name="Comes H.P."/>
            <person name="Liu X.H."/>
            <person name="Li Y.G."/>
            <person name="Kettle C.J."/>
            <person name="Jalonen R."/>
            <person name="Gaisberger H."/>
            <person name="Ma Y.Z."/>
            <person name="Qiu Y.X."/>
        </authorList>
    </citation>
    <scope>NUCLEOTIDE SEQUENCE [LARGE SCALE GENOMIC DNA]</scope>
    <source>
        <strain evidence="2">Hangzhou</strain>
    </source>
</reference>
<feature type="transmembrane region" description="Helical" evidence="1">
    <location>
        <begin position="77"/>
        <end position="96"/>
    </location>
</feature>
<evidence type="ECO:0000256" key="1">
    <source>
        <dbReference type="SAM" id="Phobius"/>
    </source>
</evidence>
<dbReference type="EMBL" id="JBBPBK010000002">
    <property type="protein sequence ID" value="KAK9289500.1"/>
    <property type="molecule type" value="Genomic_DNA"/>
</dbReference>
<keyword evidence="1" id="KW-0812">Transmembrane</keyword>
<evidence type="ECO:0000313" key="2">
    <source>
        <dbReference type="EMBL" id="KAK9289500.1"/>
    </source>
</evidence>
<accession>A0AAP0S270</accession>
<protein>
    <submittedName>
        <fullName evidence="2">Uncharacterized protein</fullName>
    </submittedName>
</protein>
<dbReference type="AlphaFoldDB" id="A0AAP0S270"/>
<keyword evidence="1" id="KW-0472">Membrane</keyword>
<keyword evidence="3" id="KW-1185">Reference proteome</keyword>